<feature type="compositionally biased region" description="Low complexity" evidence="1">
    <location>
        <begin position="53"/>
        <end position="62"/>
    </location>
</feature>
<name>A0A4U5M9F3_STECR</name>
<feature type="compositionally biased region" description="Polar residues" evidence="1">
    <location>
        <begin position="28"/>
        <end position="38"/>
    </location>
</feature>
<evidence type="ECO:0000313" key="2">
    <source>
        <dbReference type="EMBL" id="TKR65580.1"/>
    </source>
</evidence>
<evidence type="ECO:0000313" key="3">
    <source>
        <dbReference type="Proteomes" id="UP000298663"/>
    </source>
</evidence>
<dbReference type="AlphaFoldDB" id="A0A4U5M9F3"/>
<protein>
    <submittedName>
        <fullName evidence="2">Uncharacterized protein</fullName>
    </submittedName>
</protein>
<keyword evidence="3" id="KW-1185">Reference proteome</keyword>
<dbReference type="EMBL" id="AZBU02000009">
    <property type="protein sequence ID" value="TKR65580.1"/>
    <property type="molecule type" value="Genomic_DNA"/>
</dbReference>
<reference evidence="2 3" key="1">
    <citation type="journal article" date="2015" name="Genome Biol.">
        <title>Comparative genomics of Steinernema reveals deeply conserved gene regulatory networks.</title>
        <authorList>
            <person name="Dillman A.R."/>
            <person name="Macchietto M."/>
            <person name="Porter C.F."/>
            <person name="Rogers A."/>
            <person name="Williams B."/>
            <person name="Antoshechkin I."/>
            <person name="Lee M.M."/>
            <person name="Goodwin Z."/>
            <person name="Lu X."/>
            <person name="Lewis E.E."/>
            <person name="Goodrich-Blair H."/>
            <person name="Stock S.P."/>
            <person name="Adams B.J."/>
            <person name="Sternberg P.W."/>
            <person name="Mortazavi A."/>
        </authorList>
    </citation>
    <scope>NUCLEOTIDE SEQUENCE [LARGE SCALE GENOMIC DNA]</scope>
    <source>
        <strain evidence="2 3">ALL</strain>
    </source>
</reference>
<reference evidence="2 3" key="2">
    <citation type="journal article" date="2019" name="G3 (Bethesda)">
        <title>Hybrid Assembly of the Genome of the Entomopathogenic Nematode Steinernema carpocapsae Identifies the X-Chromosome.</title>
        <authorList>
            <person name="Serra L."/>
            <person name="Macchietto M."/>
            <person name="Macias-Munoz A."/>
            <person name="McGill C.J."/>
            <person name="Rodriguez I.M."/>
            <person name="Rodriguez B."/>
            <person name="Murad R."/>
            <person name="Mortazavi A."/>
        </authorList>
    </citation>
    <scope>NUCLEOTIDE SEQUENCE [LARGE SCALE GENOMIC DNA]</scope>
    <source>
        <strain evidence="2 3">ALL</strain>
    </source>
</reference>
<proteinExistence type="predicted"/>
<feature type="region of interest" description="Disordered" evidence="1">
    <location>
        <begin position="20"/>
        <end position="75"/>
    </location>
</feature>
<accession>A0A4U5M9F3</accession>
<organism evidence="2 3">
    <name type="scientific">Steinernema carpocapsae</name>
    <name type="common">Entomopathogenic nematode</name>
    <dbReference type="NCBI Taxonomy" id="34508"/>
    <lineage>
        <taxon>Eukaryota</taxon>
        <taxon>Metazoa</taxon>
        <taxon>Ecdysozoa</taxon>
        <taxon>Nematoda</taxon>
        <taxon>Chromadorea</taxon>
        <taxon>Rhabditida</taxon>
        <taxon>Tylenchina</taxon>
        <taxon>Panagrolaimomorpha</taxon>
        <taxon>Strongyloidoidea</taxon>
        <taxon>Steinernematidae</taxon>
        <taxon>Steinernema</taxon>
    </lineage>
</organism>
<sequence>MQKPSKALAHFMQTTVCMRTTGVGGKPSENSQEVQNLRASRGRRFTCVPPTNGDAAAAGDSSRGTPVQADRGPRS</sequence>
<comment type="caution">
    <text evidence="2">The sequence shown here is derived from an EMBL/GenBank/DDBJ whole genome shotgun (WGS) entry which is preliminary data.</text>
</comment>
<evidence type="ECO:0000256" key="1">
    <source>
        <dbReference type="SAM" id="MobiDB-lite"/>
    </source>
</evidence>
<dbReference type="Proteomes" id="UP000298663">
    <property type="component" value="Unassembled WGS sequence"/>
</dbReference>
<gene>
    <name evidence="2" type="ORF">L596_025967</name>
</gene>